<dbReference type="AlphaFoldDB" id="A0A1M7FZH2"/>
<name>A0A1M7FZH2_9FIRM</name>
<sequence>MEDRHEEIWKQYNMAIRNVYRVRGAYILETDQGLKLYRNYEGSENKVEFEQSVKEHLYKAGYSKVDLYLRNQNGELITADSMGTKYIIKSWFNGEECNLREESDIVEASRNLANLHNYMQSVETGLTDQNAKYISNLGTQFDKHNRELKRVRGYIRDKKQKNEFEVCFLNVYNQFYEQGLLSLEILKESNYENLLEQCVANNTMCHGNYIYHNILMLPGGIATTNFDKVCIGVQMFDLYCFIRKVMEKNNWNVEYGNLIIEEYDKIRTISKEELKILYVLLLYPEKFWKVTNFYYNARKSWVPRRNIQKLISLSEQMNDKDAFLMQLEKLI</sequence>
<dbReference type="RefSeq" id="WP_073282994.1">
    <property type="nucleotide sequence ID" value="NZ_FRCP01000006.1"/>
</dbReference>
<accession>A0A1M7FZH2</accession>
<dbReference type="PANTHER" id="PTHR39179:SF1">
    <property type="entry name" value="SPORE COAT PROTEIN I"/>
    <property type="match status" value="1"/>
</dbReference>
<reference evidence="1 2" key="1">
    <citation type="submission" date="2016-11" db="EMBL/GenBank/DDBJ databases">
        <authorList>
            <person name="Jaros S."/>
            <person name="Januszkiewicz K."/>
            <person name="Wedrychowicz H."/>
        </authorList>
    </citation>
    <scope>NUCLEOTIDE SEQUENCE [LARGE SCALE GENOMIC DNA]</scope>
    <source>
        <strain evidence="1 2">DSM 15930</strain>
    </source>
</reference>
<dbReference type="STRING" id="1120996.SAMN02746066_00733"/>
<dbReference type="SUPFAM" id="SSF56112">
    <property type="entry name" value="Protein kinase-like (PK-like)"/>
    <property type="match status" value="1"/>
</dbReference>
<dbReference type="InterPro" id="IPR014255">
    <property type="entry name" value="Spore_coat_CotS"/>
</dbReference>
<gene>
    <name evidence="1" type="ORF">SAMN02746066_00733</name>
</gene>
<organism evidence="1 2">
    <name type="scientific">Anaerosporobacter mobilis DSM 15930</name>
    <dbReference type="NCBI Taxonomy" id="1120996"/>
    <lineage>
        <taxon>Bacteria</taxon>
        <taxon>Bacillati</taxon>
        <taxon>Bacillota</taxon>
        <taxon>Clostridia</taxon>
        <taxon>Lachnospirales</taxon>
        <taxon>Lachnospiraceae</taxon>
        <taxon>Anaerosporobacter</taxon>
    </lineage>
</organism>
<dbReference type="GO" id="GO:0042601">
    <property type="term" value="C:endospore-forming forespore"/>
    <property type="evidence" value="ECO:0007669"/>
    <property type="project" value="TreeGrafter"/>
</dbReference>
<keyword evidence="1" id="KW-0167">Capsid protein</keyword>
<proteinExistence type="predicted"/>
<dbReference type="Gene3D" id="3.90.1200.10">
    <property type="match status" value="1"/>
</dbReference>
<dbReference type="NCBIfam" id="TIGR02906">
    <property type="entry name" value="spore_CotS"/>
    <property type="match status" value="1"/>
</dbReference>
<dbReference type="Proteomes" id="UP000184038">
    <property type="component" value="Unassembled WGS sequence"/>
</dbReference>
<dbReference type="OrthoDB" id="9771902at2"/>
<dbReference type="InterPro" id="IPR047175">
    <property type="entry name" value="CotS-like"/>
</dbReference>
<keyword evidence="2" id="KW-1185">Reference proteome</keyword>
<dbReference type="EMBL" id="FRCP01000006">
    <property type="protein sequence ID" value="SHM09380.1"/>
    <property type="molecule type" value="Genomic_DNA"/>
</dbReference>
<dbReference type="InterPro" id="IPR011009">
    <property type="entry name" value="Kinase-like_dom_sf"/>
</dbReference>
<protein>
    <submittedName>
        <fullName evidence="1">Spore coat protein, CotS family</fullName>
    </submittedName>
</protein>
<dbReference type="PANTHER" id="PTHR39179">
    <property type="entry name" value="SPORE COAT PROTEIN I"/>
    <property type="match status" value="1"/>
</dbReference>
<evidence type="ECO:0000313" key="1">
    <source>
        <dbReference type="EMBL" id="SHM09380.1"/>
    </source>
</evidence>
<dbReference type="Gene3D" id="3.30.200.20">
    <property type="entry name" value="Phosphorylase Kinase, domain 1"/>
    <property type="match status" value="1"/>
</dbReference>
<keyword evidence="1" id="KW-0946">Virion</keyword>
<evidence type="ECO:0000313" key="2">
    <source>
        <dbReference type="Proteomes" id="UP000184038"/>
    </source>
</evidence>